<proteinExistence type="predicted"/>
<gene>
    <name evidence="2" type="ORF">J2Z28_002864</name>
</gene>
<name>A0ABS4RTL9_PAEXY</name>
<organism evidence="2 3">
    <name type="scientific">Paenibacillus xylanexedens</name>
    <dbReference type="NCBI Taxonomy" id="528191"/>
    <lineage>
        <taxon>Bacteria</taxon>
        <taxon>Bacillati</taxon>
        <taxon>Bacillota</taxon>
        <taxon>Bacilli</taxon>
        <taxon>Bacillales</taxon>
        <taxon>Paenibacillaceae</taxon>
        <taxon>Paenibacillus</taxon>
    </lineage>
</organism>
<dbReference type="Gene3D" id="1.10.10.60">
    <property type="entry name" value="Homeodomain-like"/>
    <property type="match status" value="1"/>
</dbReference>
<dbReference type="EMBL" id="JAGIKV010000009">
    <property type="protein sequence ID" value="MBP2246233.1"/>
    <property type="molecule type" value="Genomic_DNA"/>
</dbReference>
<evidence type="ECO:0000313" key="3">
    <source>
        <dbReference type="Proteomes" id="UP000810207"/>
    </source>
</evidence>
<accession>A0ABS4RTL9</accession>
<evidence type="ECO:0000313" key="2">
    <source>
        <dbReference type="EMBL" id="MBP2246233.1"/>
    </source>
</evidence>
<reference evidence="2 3" key="1">
    <citation type="submission" date="2021-03" db="EMBL/GenBank/DDBJ databases">
        <title>Genomic Encyclopedia of Type Strains, Phase IV (KMG-IV): sequencing the most valuable type-strain genomes for metagenomic binning, comparative biology and taxonomic classification.</title>
        <authorList>
            <person name="Goeker M."/>
        </authorList>
    </citation>
    <scope>NUCLEOTIDE SEQUENCE [LARGE SCALE GENOMIC DNA]</scope>
    <source>
        <strain evidence="2 3">DSM 21292</strain>
    </source>
</reference>
<comment type="caution">
    <text evidence="2">The sequence shown here is derived from an EMBL/GenBank/DDBJ whole genome shotgun (WGS) entry which is preliminary data.</text>
</comment>
<sequence>MWWIENQFDYVIRLDQMAADVHLSKSYAYCIFHQETGSSITEHVKARRLKQDYHSLR</sequence>
<protein>
    <submittedName>
        <fullName evidence="2">AraC-like DNA-binding protein</fullName>
    </submittedName>
</protein>
<dbReference type="PROSITE" id="PS01124">
    <property type="entry name" value="HTH_ARAC_FAMILY_2"/>
    <property type="match status" value="1"/>
</dbReference>
<keyword evidence="3" id="KW-1185">Reference proteome</keyword>
<dbReference type="InterPro" id="IPR018060">
    <property type="entry name" value="HTH_AraC"/>
</dbReference>
<feature type="domain" description="HTH araC/xylS-type" evidence="1">
    <location>
        <begin position="1"/>
        <end position="57"/>
    </location>
</feature>
<evidence type="ECO:0000259" key="1">
    <source>
        <dbReference type="PROSITE" id="PS01124"/>
    </source>
</evidence>
<dbReference type="Proteomes" id="UP000810207">
    <property type="component" value="Unassembled WGS sequence"/>
</dbReference>